<proteinExistence type="predicted"/>
<dbReference type="RefSeq" id="WP_246431231.1">
    <property type="nucleotide sequence ID" value="NZ_JACIIU010000003.1"/>
</dbReference>
<protein>
    <recommendedName>
        <fullName evidence="3">TonB C-terminal domain-containing protein</fullName>
    </recommendedName>
</protein>
<keyword evidence="2" id="KW-1185">Reference proteome</keyword>
<comment type="caution">
    <text evidence="1">The sequence shown here is derived from an EMBL/GenBank/DDBJ whole genome shotgun (WGS) entry which is preliminary data.</text>
</comment>
<dbReference type="Proteomes" id="UP000555393">
    <property type="component" value="Unassembled WGS sequence"/>
</dbReference>
<gene>
    <name evidence="1" type="ORF">FHS77_001057</name>
</gene>
<evidence type="ECO:0000313" key="2">
    <source>
        <dbReference type="Proteomes" id="UP000555393"/>
    </source>
</evidence>
<reference evidence="1 2" key="1">
    <citation type="submission" date="2020-08" db="EMBL/GenBank/DDBJ databases">
        <title>Genomic Encyclopedia of Type Strains, Phase IV (KMG-IV): sequencing the most valuable type-strain genomes for metagenomic binning, comparative biology and taxonomic classification.</title>
        <authorList>
            <person name="Goeker M."/>
        </authorList>
    </citation>
    <scope>NUCLEOTIDE SEQUENCE [LARGE SCALE GENOMIC DNA]</scope>
    <source>
        <strain evidence="1 2">DSM 22336</strain>
    </source>
</reference>
<dbReference type="EMBL" id="JACIIU010000003">
    <property type="protein sequence ID" value="MBB6260523.1"/>
    <property type="molecule type" value="Genomic_DNA"/>
</dbReference>
<name>A0A841LR28_9HYPH</name>
<evidence type="ECO:0000313" key="1">
    <source>
        <dbReference type="EMBL" id="MBB6260523.1"/>
    </source>
</evidence>
<sequence>MGISGSAAYAATDSEVVAEMASQCWKLPEGIDYQKAVAVFEVKYDREGKLTDIATVEYRPVRKAGQLFAISAMEAIQECANETRVRSRTVRVVMNYSAAKSNDPLNMKRR</sequence>
<evidence type="ECO:0008006" key="3">
    <source>
        <dbReference type="Google" id="ProtNLM"/>
    </source>
</evidence>
<dbReference type="Gene3D" id="3.30.1150.10">
    <property type="match status" value="1"/>
</dbReference>
<accession>A0A841LR28</accession>
<organism evidence="1 2">
    <name type="scientific">Paenochrobactrum gallinarii</name>
    <dbReference type="NCBI Taxonomy" id="643673"/>
    <lineage>
        <taxon>Bacteria</taxon>
        <taxon>Pseudomonadati</taxon>
        <taxon>Pseudomonadota</taxon>
        <taxon>Alphaproteobacteria</taxon>
        <taxon>Hyphomicrobiales</taxon>
        <taxon>Brucellaceae</taxon>
        <taxon>Paenochrobactrum</taxon>
    </lineage>
</organism>
<dbReference type="AlphaFoldDB" id="A0A841LR28"/>